<dbReference type="FunFam" id="1.10.1170.10:FF:000003">
    <property type="entry name" value="E3 ubiquitin-protein ligase XIAP"/>
    <property type="match status" value="1"/>
</dbReference>
<reference evidence="21" key="3">
    <citation type="submission" date="2025-09" db="UniProtKB">
        <authorList>
            <consortium name="Ensembl"/>
        </authorList>
    </citation>
    <scope>IDENTIFICATION</scope>
    <source>
        <strain evidence="21">broiler</strain>
    </source>
</reference>
<feature type="region of interest" description="Disordered" evidence="19">
    <location>
        <begin position="375"/>
        <end position="412"/>
    </location>
</feature>
<dbReference type="FunFam" id="1.10.1170.10:FF:000002">
    <property type="entry name" value="Baculoviral IAP repeat containing 7"/>
    <property type="match status" value="1"/>
</dbReference>
<dbReference type="GeneID" id="419239"/>
<dbReference type="SMR" id="A0A8V1A062"/>
<dbReference type="GO" id="GO:0008270">
    <property type="term" value="F:zinc ion binding"/>
    <property type="evidence" value="ECO:0007669"/>
    <property type="project" value="UniProtKB-KW"/>
</dbReference>
<dbReference type="Gene3D" id="1.10.8.10">
    <property type="entry name" value="DNA helicase RuvA subunit, C-terminal domain"/>
    <property type="match status" value="1"/>
</dbReference>
<evidence type="ECO:0000256" key="10">
    <source>
        <dbReference type="ARBA" id="ARBA00022703"/>
    </source>
</evidence>
<dbReference type="GO" id="GO:0006915">
    <property type="term" value="P:apoptotic process"/>
    <property type="evidence" value="ECO:0007669"/>
    <property type="project" value="UniProtKB-KW"/>
</dbReference>
<keyword evidence="13 18" id="KW-0863">Zinc-finger</keyword>
<dbReference type="PROSITE" id="PS01282">
    <property type="entry name" value="BIR_REPEAT_1"/>
    <property type="match status" value="2"/>
</dbReference>
<feature type="compositionally biased region" description="Basic and acidic residues" evidence="19">
    <location>
        <begin position="403"/>
        <end position="412"/>
    </location>
</feature>
<dbReference type="EC" id="2.3.2.27" evidence="4"/>
<dbReference type="FunFam" id="1.10.1170.10:FF:000023">
    <property type="entry name" value="Baculoviral IAP repeat-containing protein 7"/>
    <property type="match status" value="1"/>
</dbReference>
<evidence type="ECO:0000256" key="11">
    <source>
        <dbReference type="ARBA" id="ARBA00022704"/>
    </source>
</evidence>
<evidence type="ECO:0000256" key="17">
    <source>
        <dbReference type="ARBA" id="ARBA00055917"/>
    </source>
</evidence>
<accession>A0A8V1A062</accession>
<evidence type="ECO:0000256" key="5">
    <source>
        <dbReference type="ARBA" id="ARBA00022473"/>
    </source>
</evidence>
<dbReference type="AlphaFoldDB" id="A0A8V1A062"/>
<comment type="subcellular location">
    <subcellularLocation>
        <location evidence="2">Cytoplasm</location>
    </subcellularLocation>
</comment>
<evidence type="ECO:0000313" key="22">
    <source>
        <dbReference type="Proteomes" id="UP000000539"/>
    </source>
</evidence>
<feature type="compositionally biased region" description="Basic and acidic residues" evidence="19">
    <location>
        <begin position="375"/>
        <end position="390"/>
    </location>
</feature>
<reference evidence="21" key="1">
    <citation type="submission" date="2020-11" db="EMBL/GenBank/DDBJ databases">
        <title>Gallus gallus (Chicken) genome, bGalGal1, GRCg7b, maternal haplotype autosomes + Z &amp; W.</title>
        <authorList>
            <person name="Warren W."/>
            <person name="Formenti G."/>
            <person name="Fedrigo O."/>
            <person name="Haase B."/>
            <person name="Mountcastle J."/>
            <person name="Balacco J."/>
            <person name="Tracey A."/>
            <person name="Schneider V."/>
            <person name="Okimoto R."/>
            <person name="Cheng H."/>
            <person name="Hawken R."/>
            <person name="Howe K."/>
            <person name="Jarvis E.D."/>
        </authorList>
    </citation>
    <scope>NUCLEOTIDE SEQUENCE [LARGE SCALE GENOMIC DNA]</scope>
    <source>
        <strain evidence="21">Broiler</strain>
    </source>
</reference>
<evidence type="ECO:0000256" key="8">
    <source>
        <dbReference type="ARBA" id="ARBA00022679"/>
    </source>
</evidence>
<keyword evidence="6" id="KW-0963">Cytoplasm</keyword>
<dbReference type="GO" id="GO:0051726">
    <property type="term" value="P:regulation of cell cycle"/>
    <property type="evidence" value="ECO:0000318"/>
    <property type="project" value="GO_Central"/>
</dbReference>
<dbReference type="GO" id="GO:0031398">
    <property type="term" value="P:positive regulation of protein ubiquitination"/>
    <property type="evidence" value="ECO:0000318"/>
    <property type="project" value="GO_Central"/>
</dbReference>
<gene>
    <name evidence="21" type="primary">BIRC7</name>
</gene>
<dbReference type="Gene3D" id="1.10.1170.10">
    <property type="entry name" value="Inhibitor Of Apoptosis Protein (2mihbC-IAP-1), Chain A"/>
    <property type="match status" value="2"/>
</dbReference>
<dbReference type="Proteomes" id="UP000000539">
    <property type="component" value="Chromosome 20"/>
</dbReference>
<comment type="catalytic activity">
    <reaction evidence="1">
        <text>S-ubiquitinyl-[E2 ubiquitin-conjugating enzyme]-L-cysteine + [acceptor protein]-L-lysine = [E2 ubiquitin-conjugating enzyme]-L-cysteine + N(6)-ubiquitinyl-[acceptor protein]-L-lysine.</text>
        <dbReference type="EC" id="2.3.2.27"/>
    </reaction>
</comment>
<dbReference type="SMART" id="SM00184">
    <property type="entry name" value="RING"/>
    <property type="match status" value="1"/>
</dbReference>
<comment type="function">
    <text evidence="17">Weak apoptotic suppressor. Has E3 ubiquitin-protein ligase activity. Weak inhibitor of caspase activity.</text>
</comment>
<dbReference type="CDD" id="cd00022">
    <property type="entry name" value="BIR"/>
    <property type="match status" value="2"/>
</dbReference>
<name>A0A8V1A062_CHICK</name>
<reference evidence="21" key="2">
    <citation type="submission" date="2025-08" db="UniProtKB">
        <authorList>
            <consortium name="Ensembl"/>
        </authorList>
    </citation>
    <scope>IDENTIFICATION</scope>
    <source>
        <strain evidence="21">broiler</strain>
    </source>
</reference>
<dbReference type="GO" id="GO:0061630">
    <property type="term" value="F:ubiquitin protein ligase activity"/>
    <property type="evidence" value="ECO:0000318"/>
    <property type="project" value="GO_Central"/>
</dbReference>
<dbReference type="InterPro" id="IPR001370">
    <property type="entry name" value="BIR_rpt"/>
</dbReference>
<evidence type="ECO:0000313" key="21">
    <source>
        <dbReference type="Ensembl" id="ENSGALP00010035921.1"/>
    </source>
</evidence>
<dbReference type="GO" id="GO:0005737">
    <property type="term" value="C:cytoplasm"/>
    <property type="evidence" value="ECO:0000318"/>
    <property type="project" value="GO_Central"/>
</dbReference>
<evidence type="ECO:0000256" key="16">
    <source>
        <dbReference type="ARBA" id="ARBA00022843"/>
    </source>
</evidence>
<keyword evidence="14" id="KW-0833">Ubl conjugation pathway</keyword>
<organism evidence="21 22">
    <name type="scientific">Gallus gallus</name>
    <name type="common">Chicken</name>
    <dbReference type="NCBI Taxonomy" id="9031"/>
    <lineage>
        <taxon>Eukaryota</taxon>
        <taxon>Metazoa</taxon>
        <taxon>Chordata</taxon>
        <taxon>Craniata</taxon>
        <taxon>Vertebrata</taxon>
        <taxon>Euteleostomi</taxon>
        <taxon>Archelosauria</taxon>
        <taxon>Archosauria</taxon>
        <taxon>Dinosauria</taxon>
        <taxon>Saurischia</taxon>
        <taxon>Theropoda</taxon>
        <taxon>Coelurosauria</taxon>
        <taxon>Aves</taxon>
        <taxon>Neognathae</taxon>
        <taxon>Galloanserae</taxon>
        <taxon>Galliformes</taxon>
        <taxon>Phasianidae</taxon>
        <taxon>Phasianinae</taxon>
        <taxon>Gallus</taxon>
    </lineage>
</organism>
<keyword evidence="10" id="KW-0053">Apoptosis</keyword>
<evidence type="ECO:0000256" key="9">
    <source>
        <dbReference type="ARBA" id="ARBA00022690"/>
    </source>
</evidence>
<dbReference type="RefSeq" id="XP_015152128.1">
    <property type="nucleotide sequence ID" value="XM_015296642.4"/>
</dbReference>
<protein>
    <recommendedName>
        <fullName evidence="4">RING-type E3 ubiquitin transferase</fullName>
        <ecNumber evidence="4">2.3.2.27</ecNumber>
    </recommendedName>
</protein>
<comment type="similarity">
    <text evidence="3">Belongs to the IAP family.</text>
</comment>
<dbReference type="InterPro" id="IPR050784">
    <property type="entry name" value="IAP"/>
</dbReference>
<dbReference type="Ensembl" id="ENSGALT00010058956.1">
    <property type="protein sequence ID" value="ENSGALP00010035921.1"/>
    <property type="gene ID" value="ENSGALG00010024168.1"/>
</dbReference>
<keyword evidence="15" id="KW-0862">Zinc</keyword>
<dbReference type="PANTHER" id="PTHR10044:SF163">
    <property type="entry name" value="BACULOVIRAL IAP REPEAT-CONTAINING PROTEIN 7"/>
    <property type="match status" value="1"/>
</dbReference>
<evidence type="ECO:0000256" key="3">
    <source>
        <dbReference type="ARBA" id="ARBA00006672"/>
    </source>
</evidence>
<dbReference type="CDD" id="cd16713">
    <property type="entry name" value="RING-HC_BIRC2_3_7"/>
    <property type="match status" value="1"/>
</dbReference>
<dbReference type="FunFam" id="1.10.533.10:FF:000075">
    <property type="entry name" value="Baculoviral IAP repeat containing 7"/>
    <property type="match status" value="1"/>
</dbReference>
<dbReference type="PROSITE" id="PS50143">
    <property type="entry name" value="BIR_REPEAT_2"/>
    <property type="match status" value="2"/>
</dbReference>
<dbReference type="GO" id="GO:0005634">
    <property type="term" value="C:nucleus"/>
    <property type="evidence" value="ECO:0000318"/>
    <property type="project" value="GO_Central"/>
</dbReference>
<evidence type="ECO:0000256" key="18">
    <source>
        <dbReference type="PROSITE-ProRule" id="PRU00175"/>
    </source>
</evidence>
<dbReference type="GeneTree" id="ENSGT00940000160406"/>
<dbReference type="OrthoDB" id="774873at2759"/>
<keyword evidence="22" id="KW-1185">Reference proteome</keyword>
<keyword evidence="8" id="KW-0808">Transferase</keyword>
<keyword evidence="11" id="KW-0789">Thiol protease inhibitor</keyword>
<dbReference type="FunFam" id="3.30.40.10:FF:000184">
    <property type="entry name" value="Baculoviral IAP repeat containing 2"/>
    <property type="match status" value="1"/>
</dbReference>
<feature type="domain" description="RING-type" evidence="20">
    <location>
        <begin position="424"/>
        <end position="459"/>
    </location>
</feature>
<dbReference type="PROSITE" id="PS50089">
    <property type="entry name" value="ZF_RING_2"/>
    <property type="match status" value="1"/>
</dbReference>
<dbReference type="InterPro" id="IPR013083">
    <property type="entry name" value="Znf_RING/FYVE/PHD"/>
</dbReference>
<keyword evidence="9" id="KW-0646">Protease inhibitor</keyword>
<dbReference type="GO" id="GO:0043027">
    <property type="term" value="F:cysteine-type endopeptidase inhibitor activity involved in apoptotic process"/>
    <property type="evidence" value="ECO:0000318"/>
    <property type="project" value="GO_Central"/>
</dbReference>
<evidence type="ECO:0000259" key="20">
    <source>
        <dbReference type="PROSITE" id="PS50089"/>
    </source>
</evidence>
<dbReference type="CTD" id="79444"/>
<sequence>MEHRTSAAAGCLRSAVAFYPVPDICSENGDVLNLARSLLCVFVCFSLLEVSKYLQRFSLNEDMADTAPVEGTHLRATCCHLFNYSMRDEARRLRTFSQWPRSSPVSAWDLAKAGFFFVGPGDQVQCFSCGGILKDWEPGDCPIVEHLKFFPFCKFIYHGAVWNQQVPLQGVFDSVDGQILSLLQRIDSEETALPNQPEYPEMVTEEMRLSTFQNWPQYTEMRPEQLARAGFFYTGQGDVVRCFYCDGGMRNWAFGDDPWREHAKWYPRCEFLLRSMGREFVSSVQASFASTPPPRDSRDQMGQESSAYQDLLRNWKLQSLPSLDQFSVAQNVLEMGFNPAWVASLIENRYILTGTFYLSESELISDLLRPEWGESSSAKENRDAVQRETETSSSRGEMQPVQQKEESPLSTEEQLRRLQEERMCKVCMDRDVSVVFVPCGHLVACGECALNLRLCPICRAVIQGSVRTFMS</sequence>
<keyword evidence="12" id="KW-0479">Metal-binding</keyword>
<proteinExistence type="inferred from homology"/>
<keyword evidence="16" id="KW-0832">Ubl conjugation</keyword>
<dbReference type="Gene3D" id="3.30.40.10">
    <property type="entry name" value="Zinc/RING finger domain, C3HC4 (zinc finger)"/>
    <property type="match status" value="1"/>
</dbReference>
<keyword evidence="5" id="KW-0217">Developmental protein</keyword>
<feature type="compositionally biased region" description="Polar residues" evidence="19">
    <location>
        <begin position="391"/>
        <end position="402"/>
    </location>
</feature>
<dbReference type="Pfam" id="PF00653">
    <property type="entry name" value="BIR"/>
    <property type="match status" value="2"/>
</dbReference>
<evidence type="ECO:0000256" key="19">
    <source>
        <dbReference type="SAM" id="MobiDB-lite"/>
    </source>
</evidence>
<dbReference type="FunCoup" id="A0A8V1A062">
    <property type="interactions" value="59"/>
</dbReference>
<dbReference type="Pfam" id="PF13920">
    <property type="entry name" value="zf-C3HC4_3"/>
    <property type="match status" value="1"/>
</dbReference>
<dbReference type="PANTHER" id="PTHR10044">
    <property type="entry name" value="INHIBITOR OF APOPTOSIS"/>
    <property type="match status" value="1"/>
</dbReference>
<dbReference type="KEGG" id="gga:419239"/>
<evidence type="ECO:0000256" key="2">
    <source>
        <dbReference type="ARBA" id="ARBA00004496"/>
    </source>
</evidence>
<evidence type="ECO:0000256" key="4">
    <source>
        <dbReference type="ARBA" id="ARBA00012483"/>
    </source>
</evidence>
<dbReference type="GO" id="GO:0004869">
    <property type="term" value="F:cysteine-type endopeptidase inhibitor activity"/>
    <property type="evidence" value="ECO:0007669"/>
    <property type="project" value="UniProtKB-KW"/>
</dbReference>
<evidence type="ECO:0000256" key="14">
    <source>
        <dbReference type="ARBA" id="ARBA00022786"/>
    </source>
</evidence>
<dbReference type="OMA" id="SGKCRFI"/>
<evidence type="ECO:0000256" key="7">
    <source>
        <dbReference type="ARBA" id="ARBA00022553"/>
    </source>
</evidence>
<dbReference type="GO" id="GO:0043066">
    <property type="term" value="P:negative regulation of apoptotic process"/>
    <property type="evidence" value="ECO:0000318"/>
    <property type="project" value="GO_Central"/>
</dbReference>
<evidence type="ECO:0000256" key="1">
    <source>
        <dbReference type="ARBA" id="ARBA00000900"/>
    </source>
</evidence>
<dbReference type="InterPro" id="IPR001841">
    <property type="entry name" value="Znf_RING"/>
</dbReference>
<keyword evidence="7" id="KW-0597">Phosphoprotein</keyword>
<dbReference type="SUPFAM" id="SSF57924">
    <property type="entry name" value="Inhibitor of apoptosis (IAP) repeat"/>
    <property type="match status" value="2"/>
</dbReference>
<dbReference type="SMART" id="SM00238">
    <property type="entry name" value="BIR"/>
    <property type="match status" value="2"/>
</dbReference>
<evidence type="ECO:0000256" key="12">
    <source>
        <dbReference type="ARBA" id="ARBA00022723"/>
    </source>
</evidence>
<evidence type="ECO:0000256" key="6">
    <source>
        <dbReference type="ARBA" id="ARBA00022490"/>
    </source>
</evidence>
<evidence type="ECO:0000256" key="13">
    <source>
        <dbReference type="ARBA" id="ARBA00022771"/>
    </source>
</evidence>
<evidence type="ECO:0000256" key="15">
    <source>
        <dbReference type="ARBA" id="ARBA00022833"/>
    </source>
</evidence>